<dbReference type="AlphaFoldDB" id="A0A545AWJ5"/>
<dbReference type="Pfam" id="PF00067">
    <property type="entry name" value="p450"/>
    <property type="match status" value="1"/>
</dbReference>
<dbReference type="PRINTS" id="PR00359">
    <property type="entry name" value="BP450"/>
</dbReference>
<dbReference type="InterPro" id="IPR017927">
    <property type="entry name" value="FAD-bd_FR_type"/>
</dbReference>
<sequence>MPGVAVEAARPTVEFDHHAPEFTADPVREYAQLRGKCPVAWTESYGGHWVTTRYEDIARIARDDATFSSARHAETDGIQFVIPESKALPQYPIELDPPASTPYRELINPLLTKKAVDALTPMIAKHVTEVVDAFIEDGRADLVHQLTNPVPTAVTLDWLGFPREDWKRLAGPIHDLFAAIPGSEREARGGMGLAFMGDRIFELINARRAEPRNDAISALVEETSFTDEELASVIFLLVAGGVDTTTSLTGSTLVHLANHPEDRERLIREPALLDIATEEFLRKFAPSQSMARTVMSDTEIGGCPVAHGERVLIPWVAANHDPEMFPEPEKLILDRDPRAHLSFGIGTHRCAGAHLARAMFREMITQVLERFPDFVLESPATPTESWGNQSGWDAIPVRFTPGPKRGTAISTAKANLDVRTMTLAAVEPIAEGVLSLRLTGDGELPAWEPGAHLDLILPSGKVRQYSLCGDPADRYAYEVAVLREPAGRGGSAEVHEVLGAGHTVRVRGPKNHFPLVDADHYLFVAGGIGITPISAMVRAADQAGKDWTLLYGGRTRASMAFASKLHDEYGDRVRLVPQDELGHPDLAGAFASAPKDTKVYCCGPEGLLDAVEKTVGDLELHVERFTGGGTDRIAPIPADSREFIVTLARAGATLRVPENRTLLEAVREVVPGVPYDCEEGYCGSCETRVLAGTPLHRDSILSEAERADGSTIMICVSRCASDRLTLDL</sequence>
<dbReference type="OrthoDB" id="502624at2"/>
<dbReference type="InterPro" id="IPR001433">
    <property type="entry name" value="OxRdtase_FAD/NAD-bd"/>
</dbReference>
<proteinExistence type="inferred from homology"/>
<dbReference type="GO" id="GO:0020037">
    <property type="term" value="F:heme binding"/>
    <property type="evidence" value="ECO:0007669"/>
    <property type="project" value="InterPro"/>
</dbReference>
<feature type="domain" description="FAD-binding FR-type" evidence="3">
    <location>
        <begin position="416"/>
        <end position="516"/>
    </location>
</feature>
<dbReference type="PROSITE" id="PS51085">
    <property type="entry name" value="2FE2S_FER_2"/>
    <property type="match status" value="1"/>
</dbReference>
<dbReference type="PANTHER" id="PTHR46696">
    <property type="entry name" value="P450, PUTATIVE (EUROFUNG)-RELATED"/>
    <property type="match status" value="1"/>
</dbReference>
<dbReference type="InterPro" id="IPR001041">
    <property type="entry name" value="2Fe-2S_ferredoxin-type"/>
</dbReference>
<dbReference type="GO" id="GO:0005506">
    <property type="term" value="F:iron ion binding"/>
    <property type="evidence" value="ECO:0007669"/>
    <property type="project" value="InterPro"/>
</dbReference>
<accession>A0A545AWJ5</accession>
<organism evidence="4 5">
    <name type="scientific">Cryptosporangium phraense</name>
    <dbReference type="NCBI Taxonomy" id="2593070"/>
    <lineage>
        <taxon>Bacteria</taxon>
        <taxon>Bacillati</taxon>
        <taxon>Actinomycetota</taxon>
        <taxon>Actinomycetes</taxon>
        <taxon>Cryptosporangiales</taxon>
        <taxon>Cryptosporangiaceae</taxon>
        <taxon>Cryptosporangium</taxon>
    </lineage>
</organism>
<dbReference type="Gene3D" id="1.10.630.10">
    <property type="entry name" value="Cytochrome P450"/>
    <property type="match status" value="1"/>
</dbReference>
<dbReference type="PROSITE" id="PS00086">
    <property type="entry name" value="CYTOCHROME_P450"/>
    <property type="match status" value="1"/>
</dbReference>
<dbReference type="InterPro" id="IPR017938">
    <property type="entry name" value="Riboflavin_synthase-like_b-brl"/>
</dbReference>
<dbReference type="InParanoid" id="A0A545AWJ5"/>
<dbReference type="GO" id="GO:0051537">
    <property type="term" value="F:2 iron, 2 sulfur cluster binding"/>
    <property type="evidence" value="ECO:0007669"/>
    <property type="project" value="InterPro"/>
</dbReference>
<dbReference type="InterPro" id="IPR036010">
    <property type="entry name" value="2Fe-2S_ferredoxin-like_sf"/>
</dbReference>
<dbReference type="InterPro" id="IPR017972">
    <property type="entry name" value="Cyt_P450_CS"/>
</dbReference>
<protein>
    <submittedName>
        <fullName evidence="4">Cytochrome P450</fullName>
    </submittedName>
</protein>
<keyword evidence="5" id="KW-1185">Reference proteome</keyword>
<name>A0A545AWJ5_9ACTN</name>
<comment type="similarity">
    <text evidence="1">Belongs to the cytochrome P450 family.</text>
</comment>
<dbReference type="Gene3D" id="3.40.50.80">
    <property type="entry name" value="Nucleotide-binding domain of ferredoxin-NADP reductase (FNR) module"/>
    <property type="match status" value="1"/>
</dbReference>
<dbReference type="PROSITE" id="PS51384">
    <property type="entry name" value="FAD_FR"/>
    <property type="match status" value="1"/>
</dbReference>
<dbReference type="CDD" id="cd00207">
    <property type="entry name" value="fer2"/>
    <property type="match status" value="1"/>
</dbReference>
<dbReference type="InterPro" id="IPR006058">
    <property type="entry name" value="2Fe2S_fd_BS"/>
</dbReference>
<dbReference type="CDD" id="cd06185">
    <property type="entry name" value="PDR_like"/>
    <property type="match status" value="1"/>
</dbReference>
<dbReference type="Gene3D" id="2.40.30.10">
    <property type="entry name" value="Translation factors"/>
    <property type="match status" value="1"/>
</dbReference>
<dbReference type="InterPro" id="IPR001128">
    <property type="entry name" value="Cyt_P450"/>
</dbReference>
<dbReference type="Gene3D" id="3.10.20.30">
    <property type="match status" value="1"/>
</dbReference>
<dbReference type="PROSITE" id="PS00197">
    <property type="entry name" value="2FE2S_FER_1"/>
    <property type="match status" value="1"/>
</dbReference>
<dbReference type="SUPFAM" id="SSF63380">
    <property type="entry name" value="Riboflavin synthase domain-like"/>
    <property type="match status" value="1"/>
</dbReference>
<dbReference type="SUPFAM" id="SSF52343">
    <property type="entry name" value="Ferredoxin reductase-like, C-terminal NADP-linked domain"/>
    <property type="match status" value="1"/>
</dbReference>
<evidence type="ECO:0000313" key="5">
    <source>
        <dbReference type="Proteomes" id="UP000317982"/>
    </source>
</evidence>
<evidence type="ECO:0000259" key="2">
    <source>
        <dbReference type="PROSITE" id="PS51085"/>
    </source>
</evidence>
<dbReference type="Pfam" id="PF00175">
    <property type="entry name" value="NAD_binding_1"/>
    <property type="match status" value="1"/>
</dbReference>
<dbReference type="Proteomes" id="UP000317982">
    <property type="component" value="Unassembled WGS sequence"/>
</dbReference>
<dbReference type="SUPFAM" id="SSF48264">
    <property type="entry name" value="Cytochrome P450"/>
    <property type="match status" value="1"/>
</dbReference>
<dbReference type="InterPro" id="IPR002397">
    <property type="entry name" value="Cyt_P450_B"/>
</dbReference>
<feature type="domain" description="2Fe-2S ferredoxin-type" evidence="2">
    <location>
        <begin position="643"/>
        <end position="728"/>
    </location>
</feature>
<gene>
    <name evidence="4" type="ORF">FL583_08240</name>
</gene>
<dbReference type="InterPro" id="IPR039261">
    <property type="entry name" value="FNR_nucleotide-bd"/>
</dbReference>
<dbReference type="PANTHER" id="PTHR46696:SF6">
    <property type="entry name" value="P450, PUTATIVE (EUROFUNG)-RELATED"/>
    <property type="match status" value="1"/>
</dbReference>
<evidence type="ECO:0000313" key="4">
    <source>
        <dbReference type="EMBL" id="TQS45699.1"/>
    </source>
</evidence>
<evidence type="ECO:0000259" key="3">
    <source>
        <dbReference type="PROSITE" id="PS51384"/>
    </source>
</evidence>
<dbReference type="Pfam" id="PF00111">
    <property type="entry name" value="Fer2"/>
    <property type="match status" value="1"/>
</dbReference>
<comment type="caution">
    <text evidence="4">The sequence shown here is derived from an EMBL/GenBank/DDBJ whole genome shotgun (WGS) entry which is preliminary data.</text>
</comment>
<dbReference type="GO" id="GO:0004497">
    <property type="term" value="F:monooxygenase activity"/>
    <property type="evidence" value="ECO:0007669"/>
    <property type="project" value="InterPro"/>
</dbReference>
<reference evidence="4 5" key="1">
    <citation type="submission" date="2019-07" db="EMBL/GenBank/DDBJ databases">
        <title>Cryptosporangium phraense sp. nov., isolated from plant litter.</title>
        <authorList>
            <person name="Suriyachadkun C."/>
        </authorList>
    </citation>
    <scope>NUCLEOTIDE SEQUENCE [LARGE SCALE GENOMIC DNA]</scope>
    <source>
        <strain evidence="4 5">A-T 5661</strain>
    </source>
</reference>
<dbReference type="EMBL" id="VIRS01000004">
    <property type="protein sequence ID" value="TQS45699.1"/>
    <property type="molecule type" value="Genomic_DNA"/>
</dbReference>
<dbReference type="SUPFAM" id="SSF54292">
    <property type="entry name" value="2Fe-2S ferredoxin-like"/>
    <property type="match status" value="1"/>
</dbReference>
<dbReference type="InterPro" id="IPR012675">
    <property type="entry name" value="Beta-grasp_dom_sf"/>
</dbReference>
<dbReference type="InterPro" id="IPR036396">
    <property type="entry name" value="Cyt_P450_sf"/>
</dbReference>
<evidence type="ECO:0000256" key="1">
    <source>
        <dbReference type="ARBA" id="ARBA00010617"/>
    </source>
</evidence>
<dbReference type="GO" id="GO:0016705">
    <property type="term" value="F:oxidoreductase activity, acting on paired donors, with incorporation or reduction of molecular oxygen"/>
    <property type="evidence" value="ECO:0007669"/>
    <property type="project" value="InterPro"/>
</dbReference>